<evidence type="ECO:0000256" key="3">
    <source>
        <dbReference type="ARBA" id="ARBA00023014"/>
    </source>
</evidence>
<dbReference type="GO" id="GO:0051536">
    <property type="term" value="F:iron-sulfur cluster binding"/>
    <property type="evidence" value="ECO:0007669"/>
    <property type="project" value="UniProtKB-KW"/>
</dbReference>
<gene>
    <name evidence="5" type="ORF">D4L85_16730</name>
</gene>
<dbReference type="Pfam" id="PF04055">
    <property type="entry name" value="Radical_SAM"/>
    <property type="match status" value="1"/>
</dbReference>
<evidence type="ECO:0000256" key="2">
    <source>
        <dbReference type="ARBA" id="ARBA00023004"/>
    </source>
</evidence>
<keyword evidence="2" id="KW-0408">Iron</keyword>
<dbReference type="AlphaFoldDB" id="A0A385SMA0"/>
<dbReference type="OrthoDB" id="9785699at2"/>
<proteinExistence type="predicted"/>
<dbReference type="SUPFAM" id="SSF102114">
    <property type="entry name" value="Radical SAM enzymes"/>
    <property type="match status" value="1"/>
</dbReference>
<dbReference type="GO" id="GO:0003824">
    <property type="term" value="F:catalytic activity"/>
    <property type="evidence" value="ECO:0007669"/>
    <property type="project" value="InterPro"/>
</dbReference>
<evidence type="ECO:0000313" key="6">
    <source>
        <dbReference type="Proteomes" id="UP000266183"/>
    </source>
</evidence>
<dbReference type="PANTHER" id="PTHR43432">
    <property type="entry name" value="SLR0285 PROTEIN"/>
    <property type="match status" value="1"/>
</dbReference>
<name>A0A385SMA0_9BACT</name>
<dbReference type="Gene3D" id="3.80.30.30">
    <property type="match status" value="1"/>
</dbReference>
<evidence type="ECO:0000256" key="1">
    <source>
        <dbReference type="ARBA" id="ARBA00022723"/>
    </source>
</evidence>
<dbReference type="SFLD" id="SFLDS00029">
    <property type="entry name" value="Radical_SAM"/>
    <property type="match status" value="1"/>
</dbReference>
<dbReference type="InterPro" id="IPR007197">
    <property type="entry name" value="rSAM"/>
</dbReference>
<dbReference type="RefSeq" id="WP_119755373.1">
    <property type="nucleotide sequence ID" value="NZ_CP032382.1"/>
</dbReference>
<dbReference type="EMBL" id="CP032382">
    <property type="protein sequence ID" value="AYB32114.1"/>
    <property type="molecule type" value="Genomic_DNA"/>
</dbReference>
<dbReference type="PANTHER" id="PTHR43432:SF5">
    <property type="entry name" value="ELP3_MIAA_NIFB-LIKE RADICAL SAM CORE DOMAIN-CONTAINING PROTEIN"/>
    <property type="match status" value="1"/>
</dbReference>
<reference evidence="6" key="1">
    <citation type="submission" date="2018-09" db="EMBL/GenBank/DDBJ databases">
        <title>Chryseolinea sp. KIS68-18 isolated from soil.</title>
        <authorList>
            <person name="Weon H.-Y."/>
            <person name="Kwon S.-W."/>
            <person name="Lee S.A."/>
        </authorList>
    </citation>
    <scope>NUCLEOTIDE SEQUENCE [LARGE SCALE GENOMIC DNA]</scope>
    <source>
        <strain evidence="6">KIS68-18</strain>
    </source>
</reference>
<dbReference type="CDD" id="cd01335">
    <property type="entry name" value="Radical_SAM"/>
    <property type="match status" value="1"/>
</dbReference>
<dbReference type="KEGG" id="chk:D4L85_16730"/>
<keyword evidence="6" id="KW-1185">Reference proteome</keyword>
<organism evidence="5 6">
    <name type="scientific">Chryseolinea soli</name>
    <dbReference type="NCBI Taxonomy" id="2321403"/>
    <lineage>
        <taxon>Bacteria</taxon>
        <taxon>Pseudomonadati</taxon>
        <taxon>Bacteroidota</taxon>
        <taxon>Cytophagia</taxon>
        <taxon>Cytophagales</taxon>
        <taxon>Fulvivirgaceae</taxon>
        <taxon>Chryseolinea</taxon>
    </lineage>
</organism>
<dbReference type="Proteomes" id="UP000266183">
    <property type="component" value="Chromosome"/>
</dbReference>
<evidence type="ECO:0000313" key="5">
    <source>
        <dbReference type="EMBL" id="AYB32114.1"/>
    </source>
</evidence>
<dbReference type="InterPro" id="IPR058240">
    <property type="entry name" value="rSAM_sf"/>
</dbReference>
<evidence type="ECO:0000259" key="4">
    <source>
        <dbReference type="Pfam" id="PF04055"/>
    </source>
</evidence>
<keyword evidence="1" id="KW-0479">Metal-binding</keyword>
<sequence length="303" mass="34140">MLRQVAVKSVLNKTKRRDTWFLDDYTVNPFSGCAFNCLYCYIRGSRYGEHMEEKLSLKSNVLEVLEKQLKLRAKKGQYGFVVVSSATDPYLAAEEDSQVTRHLLELLLHYRFPVHVITKSNRVARDFDILKRIDRESILPADLQPLLSHAALITFSFSTLDDTVGKLFEPGAPSPTLRLQALQETLAAGFHSGVSLMPLIPYVTDTGENLHHLFSTFEATGAKYIFPATLTLFGEGPADSKTLVFRAIEKHYPHLSEKYRKLFAYGGQLPHWYRDAFAAKVKSLSETHGLKNTILEQSGNAQG</sequence>
<dbReference type="SFLD" id="SFLDG01084">
    <property type="entry name" value="Uncharacterised_Radical_SAM_Su"/>
    <property type="match status" value="1"/>
</dbReference>
<protein>
    <submittedName>
        <fullName evidence="5">Radical SAM protein</fullName>
    </submittedName>
</protein>
<accession>A0A385SMA0</accession>
<dbReference type="InterPro" id="IPR040086">
    <property type="entry name" value="MJ0683-like"/>
</dbReference>
<dbReference type="GO" id="GO:0046872">
    <property type="term" value="F:metal ion binding"/>
    <property type="evidence" value="ECO:0007669"/>
    <property type="project" value="UniProtKB-KW"/>
</dbReference>
<keyword evidence="3" id="KW-0411">Iron-sulfur</keyword>
<feature type="domain" description="Radical SAM core" evidence="4">
    <location>
        <begin position="27"/>
        <end position="206"/>
    </location>
</feature>